<comment type="similarity">
    <text evidence="6">Belongs to the UvrC family.</text>
</comment>
<reference evidence="11" key="1">
    <citation type="submission" date="2022-10" db="EMBL/GenBank/DDBJ databases">
        <title>The complete genomes of actinobacterial strains from the NBC collection.</title>
        <authorList>
            <person name="Joergensen T.S."/>
            <person name="Alvarez Arevalo M."/>
            <person name="Sterndorff E.B."/>
            <person name="Faurdal D."/>
            <person name="Vuksanovic O."/>
            <person name="Mourched A.-S."/>
            <person name="Charusanti P."/>
            <person name="Shaw S."/>
            <person name="Blin K."/>
            <person name="Weber T."/>
        </authorList>
    </citation>
    <scope>NUCLEOTIDE SEQUENCE</scope>
    <source>
        <strain evidence="11">NBC_00003</strain>
    </source>
</reference>
<evidence type="ECO:0000256" key="4">
    <source>
        <dbReference type="ARBA" id="ARBA00022881"/>
    </source>
</evidence>
<dbReference type="PANTHER" id="PTHR30562:SF1">
    <property type="entry name" value="UVRABC SYSTEM PROTEIN C"/>
    <property type="match status" value="1"/>
</dbReference>
<feature type="domain" description="UVR" evidence="8">
    <location>
        <begin position="208"/>
        <end position="243"/>
    </location>
</feature>
<dbReference type="Pfam" id="PF14520">
    <property type="entry name" value="HHH_5"/>
    <property type="match status" value="1"/>
</dbReference>
<dbReference type="GO" id="GO:0005737">
    <property type="term" value="C:cytoplasm"/>
    <property type="evidence" value="ECO:0007669"/>
    <property type="project" value="UniProtKB-SubCell"/>
</dbReference>
<dbReference type="PANTHER" id="PTHR30562">
    <property type="entry name" value="UVRC/OXIDOREDUCTASE"/>
    <property type="match status" value="1"/>
</dbReference>
<dbReference type="SMART" id="SM00278">
    <property type="entry name" value="HhH1"/>
    <property type="match status" value="2"/>
</dbReference>
<comment type="subunit">
    <text evidence="6">Interacts with UvrB in an incision complex.</text>
</comment>
<evidence type="ECO:0000256" key="7">
    <source>
        <dbReference type="SAM" id="MobiDB-lite"/>
    </source>
</evidence>
<evidence type="ECO:0000256" key="1">
    <source>
        <dbReference type="ARBA" id="ARBA00022490"/>
    </source>
</evidence>
<dbReference type="AlphaFoldDB" id="A0AAU2VDE7"/>
<organism evidence="11">
    <name type="scientific">Streptomyces sp. NBC_00003</name>
    <dbReference type="NCBI Taxonomy" id="2903608"/>
    <lineage>
        <taxon>Bacteria</taxon>
        <taxon>Bacillati</taxon>
        <taxon>Actinomycetota</taxon>
        <taxon>Actinomycetes</taxon>
        <taxon>Kitasatosporales</taxon>
        <taxon>Streptomycetaceae</taxon>
        <taxon>Streptomyces</taxon>
    </lineage>
</organism>
<keyword evidence="5 6" id="KW-0234">DNA repair</keyword>
<dbReference type="Gene3D" id="4.10.860.10">
    <property type="entry name" value="UVR domain"/>
    <property type="match status" value="1"/>
</dbReference>
<dbReference type="Gene3D" id="3.30.420.340">
    <property type="entry name" value="UvrC, RNAse H endonuclease domain"/>
    <property type="match status" value="1"/>
</dbReference>
<dbReference type="SUPFAM" id="SSF82771">
    <property type="entry name" value="GIY-YIG endonuclease"/>
    <property type="match status" value="1"/>
</dbReference>
<dbReference type="InterPro" id="IPR004791">
    <property type="entry name" value="UvrC"/>
</dbReference>
<gene>
    <name evidence="6 11" type="primary">uvrC</name>
    <name evidence="11" type="ORF">OG549_30795</name>
</gene>
<name>A0AAU2VDE7_9ACTN</name>
<dbReference type="Pfam" id="PF02151">
    <property type="entry name" value="UVR"/>
    <property type="match status" value="1"/>
</dbReference>
<dbReference type="Gene3D" id="3.40.1440.10">
    <property type="entry name" value="GIY-YIG endonuclease"/>
    <property type="match status" value="1"/>
</dbReference>
<evidence type="ECO:0000256" key="6">
    <source>
        <dbReference type="HAMAP-Rule" id="MF_00203"/>
    </source>
</evidence>
<keyword evidence="11" id="KW-0378">Hydrolase</keyword>
<keyword evidence="4 6" id="KW-0267">Excision nuclease</keyword>
<dbReference type="EMBL" id="CP108318">
    <property type="protein sequence ID" value="WTW64684.1"/>
    <property type="molecule type" value="Genomic_DNA"/>
</dbReference>
<evidence type="ECO:0000313" key="11">
    <source>
        <dbReference type="EMBL" id="WTW64684.1"/>
    </source>
</evidence>
<evidence type="ECO:0000256" key="2">
    <source>
        <dbReference type="ARBA" id="ARBA00022763"/>
    </source>
</evidence>
<dbReference type="NCBIfam" id="NF001824">
    <property type="entry name" value="PRK00558.1-5"/>
    <property type="match status" value="1"/>
</dbReference>
<dbReference type="InterPro" id="IPR003583">
    <property type="entry name" value="Hlx-hairpin-Hlx_DNA-bd_motif"/>
</dbReference>
<dbReference type="GO" id="GO:0003677">
    <property type="term" value="F:DNA binding"/>
    <property type="evidence" value="ECO:0007669"/>
    <property type="project" value="UniProtKB-UniRule"/>
</dbReference>
<dbReference type="GO" id="GO:0006289">
    <property type="term" value="P:nucleotide-excision repair"/>
    <property type="evidence" value="ECO:0007669"/>
    <property type="project" value="UniProtKB-UniRule"/>
</dbReference>
<dbReference type="NCBIfam" id="TIGR00194">
    <property type="entry name" value="uvrC"/>
    <property type="match status" value="1"/>
</dbReference>
<keyword evidence="6" id="KW-0742">SOS response</keyword>
<dbReference type="InterPro" id="IPR001162">
    <property type="entry name" value="UvrC_RNase_H_dom"/>
</dbReference>
<accession>A0AAU2VDE7</accession>
<dbReference type="InterPro" id="IPR000305">
    <property type="entry name" value="GIY-YIG_endonuc"/>
</dbReference>
<evidence type="ECO:0000259" key="9">
    <source>
        <dbReference type="PROSITE" id="PS50164"/>
    </source>
</evidence>
<proteinExistence type="inferred from homology"/>
<dbReference type="InterPro" id="IPR047296">
    <property type="entry name" value="GIY-YIG_UvrC_Cho"/>
</dbReference>
<dbReference type="CDD" id="cd10434">
    <property type="entry name" value="GIY-YIG_UvrC_Cho"/>
    <property type="match status" value="1"/>
</dbReference>
<sequence>MADPSSYRPKPGQIPDSPGVYKFRDEHRRVIYVGKAKSLRQRLANYFQPLTSLHPRTATMVTTAASVEWTVVATEVEALQLEYSWIKEFDPRFNVKYRDDKSYPYLAVTMNEEFPRVQVMRGAKKKGVRYFGPYGHAWAIRETVDLMLRVFPVRTCSAGVFKRSAQIGRPCLLGYIGKCAAPCVGRVTPEEHRELAEDFCDFMAGRTGAYLRRIEQQMMAAAEDMEYERAARLRDDIEALKKALEKNAIVFNDATDADLIAVAEDELEAAVQIFHVRGGRVRGQRGWVTDKVEAVDTAGLVEHALQQLYGEETGDSVPKEVLVPALPEDAEAVSGWLASRRGSGVSLRIPQRGDKKDLMVTVARNAQQALALHKTKRASDLTTRSRALEEIAAALDLDSAPLRIECFDISHLQGDDVVASMVVFEDGLARKSEYRRFQIKGRVGDTQIWHGEGQDDVRSMHEVISRRFRRYLAEKARTGEWVEEESQESGGAPGQEPAGPAGPVSGEVSALQEEDGRPKRFAYPPQLLVVDGGQPQVAAAKRALDELGIDDIAVCGLAKRLEEVWVPEDDDPVVLPRSSEGLYLLQRVRDEAHRFAITYQRAKRTKRFKAGPLDAVPGLGDTRKHALIKHFGSVKKLRSATIDEICEVPGIGRKTAETVAAALAEAVPAAPAVNTATGEIIEEDDGGSTT</sequence>
<dbReference type="InterPro" id="IPR001943">
    <property type="entry name" value="UVR_dom"/>
</dbReference>
<keyword evidence="3 6" id="KW-0228">DNA excision</keyword>
<dbReference type="SMART" id="SM00465">
    <property type="entry name" value="GIYc"/>
    <property type="match status" value="1"/>
</dbReference>
<dbReference type="GO" id="GO:0009381">
    <property type="term" value="F:excinuclease ABC activity"/>
    <property type="evidence" value="ECO:0007669"/>
    <property type="project" value="UniProtKB-UniRule"/>
</dbReference>
<dbReference type="PROSITE" id="PS50151">
    <property type="entry name" value="UVR"/>
    <property type="match status" value="1"/>
</dbReference>
<evidence type="ECO:0000256" key="5">
    <source>
        <dbReference type="ARBA" id="ARBA00023204"/>
    </source>
</evidence>
<dbReference type="Gene3D" id="1.10.150.20">
    <property type="entry name" value="5' to 3' exonuclease, C-terminal subdomain"/>
    <property type="match status" value="1"/>
</dbReference>
<feature type="domain" description="UvrC family homology region profile" evidence="10">
    <location>
        <begin position="259"/>
        <end position="544"/>
    </location>
</feature>
<dbReference type="GO" id="GO:0009380">
    <property type="term" value="C:excinuclease repair complex"/>
    <property type="evidence" value="ECO:0007669"/>
    <property type="project" value="InterPro"/>
</dbReference>
<feature type="domain" description="GIY-YIG" evidence="9">
    <location>
        <begin position="16"/>
        <end position="95"/>
    </location>
</feature>
<evidence type="ECO:0000256" key="3">
    <source>
        <dbReference type="ARBA" id="ARBA00022769"/>
    </source>
</evidence>
<dbReference type="FunFam" id="3.40.1440.10:FF:000001">
    <property type="entry name" value="UvrABC system protein C"/>
    <property type="match status" value="1"/>
</dbReference>
<dbReference type="HAMAP" id="MF_00203">
    <property type="entry name" value="UvrC"/>
    <property type="match status" value="1"/>
</dbReference>
<dbReference type="PROSITE" id="PS50164">
    <property type="entry name" value="GIY_YIG"/>
    <property type="match status" value="1"/>
</dbReference>
<dbReference type="PROSITE" id="PS50165">
    <property type="entry name" value="UVRC"/>
    <property type="match status" value="1"/>
</dbReference>
<dbReference type="InterPro" id="IPR035901">
    <property type="entry name" value="GIY-YIG_endonuc_sf"/>
</dbReference>
<dbReference type="InterPro" id="IPR036876">
    <property type="entry name" value="UVR_dom_sf"/>
</dbReference>
<dbReference type="InterPro" id="IPR050066">
    <property type="entry name" value="UvrABC_protein_C"/>
</dbReference>
<dbReference type="GO" id="GO:0009432">
    <property type="term" value="P:SOS response"/>
    <property type="evidence" value="ECO:0007669"/>
    <property type="project" value="UniProtKB-UniRule"/>
</dbReference>
<dbReference type="Pfam" id="PF08459">
    <property type="entry name" value="UvrC_RNaseH_dom"/>
    <property type="match status" value="1"/>
</dbReference>
<dbReference type="Pfam" id="PF22920">
    <property type="entry name" value="UvrC_RNaseH"/>
    <property type="match status" value="1"/>
</dbReference>
<feature type="region of interest" description="Disordered" evidence="7">
    <location>
        <begin position="479"/>
        <end position="515"/>
    </location>
</feature>
<evidence type="ECO:0000259" key="10">
    <source>
        <dbReference type="PROSITE" id="PS50165"/>
    </source>
</evidence>
<protein>
    <recommendedName>
        <fullName evidence="6">UvrABC system protein C</fullName>
        <shortName evidence="6">Protein UvrC</shortName>
    </recommendedName>
    <alternativeName>
        <fullName evidence="6">Excinuclease ABC subunit C</fullName>
    </alternativeName>
</protein>
<evidence type="ECO:0000259" key="8">
    <source>
        <dbReference type="PROSITE" id="PS50151"/>
    </source>
</evidence>
<comment type="function">
    <text evidence="6">The UvrABC repair system catalyzes the recognition and processing of DNA lesions. UvrC both incises the 5' and 3' sides of the lesion. The N-terminal half is responsible for the 3' incision and the C-terminal half is responsible for the 5' incision.</text>
</comment>
<keyword evidence="2 6" id="KW-0227">DNA damage</keyword>
<dbReference type="SUPFAM" id="SSF46600">
    <property type="entry name" value="C-terminal UvrC-binding domain of UvrB"/>
    <property type="match status" value="1"/>
</dbReference>
<keyword evidence="1 6" id="KW-0963">Cytoplasm</keyword>
<dbReference type="InterPro" id="IPR010994">
    <property type="entry name" value="RuvA_2-like"/>
</dbReference>
<dbReference type="Pfam" id="PF01541">
    <property type="entry name" value="GIY-YIG"/>
    <property type="match status" value="1"/>
</dbReference>
<comment type="subcellular location">
    <subcellularLocation>
        <location evidence="6">Cytoplasm</location>
    </subcellularLocation>
</comment>
<dbReference type="InterPro" id="IPR038476">
    <property type="entry name" value="UvrC_RNase_H_dom_sf"/>
</dbReference>
<dbReference type="SUPFAM" id="SSF47781">
    <property type="entry name" value="RuvA domain 2-like"/>
    <property type="match status" value="1"/>
</dbReference>
<feature type="compositionally biased region" description="Low complexity" evidence="7">
    <location>
        <begin position="494"/>
        <end position="503"/>
    </location>
</feature>